<dbReference type="Pfam" id="PF00702">
    <property type="entry name" value="Hydrolase"/>
    <property type="match status" value="1"/>
</dbReference>
<dbReference type="NCBIfam" id="TIGR01428">
    <property type="entry name" value="HAD_type_II"/>
    <property type="match status" value="1"/>
</dbReference>
<dbReference type="EC" id="3.8.1.2" evidence="3"/>
<evidence type="ECO:0000256" key="3">
    <source>
        <dbReference type="RuleBase" id="RU368077"/>
    </source>
</evidence>
<dbReference type="InterPro" id="IPR023214">
    <property type="entry name" value="HAD_sf"/>
</dbReference>
<comment type="function">
    <text evidence="3">Catalyzes the hydrolytic dehalogenation of small (S)-2-haloalkanoic acids to yield the corresponding (R)-2-hydroxyalkanoic acids.</text>
</comment>
<comment type="similarity">
    <text evidence="1 3">Belongs to the HAD-like hydrolase superfamily. S-2-haloalkanoic acid dehalogenase family.</text>
</comment>
<gene>
    <name evidence="4" type="ORF">J5474_08690</name>
</gene>
<dbReference type="Proteomes" id="UP000675940">
    <property type="component" value="Unassembled WGS sequence"/>
</dbReference>
<dbReference type="SFLD" id="SFLDG01135">
    <property type="entry name" value="C1.5.6:_HAD__Beta-PGM__Phospha"/>
    <property type="match status" value="1"/>
</dbReference>
<keyword evidence="5" id="KW-1185">Reference proteome</keyword>
<dbReference type="RefSeq" id="WP_209360491.1">
    <property type="nucleotide sequence ID" value="NZ_JAGISH010000004.1"/>
</dbReference>
<dbReference type="PANTHER" id="PTHR43316">
    <property type="entry name" value="HYDROLASE, HALOACID DELAHOGENASE-RELATED"/>
    <property type="match status" value="1"/>
</dbReference>
<dbReference type="EMBL" id="JAGISH010000004">
    <property type="protein sequence ID" value="MBP0482566.1"/>
    <property type="molecule type" value="Genomic_DNA"/>
</dbReference>
<accession>A0A940MPW3</accession>
<comment type="catalytic activity">
    <reaction evidence="3">
        <text>an (S)-2-haloacid + H2O = a (2R)-2-hydroxycarboxylate + a halide anion + H(+)</text>
        <dbReference type="Rhea" id="RHEA:11192"/>
        <dbReference type="ChEBI" id="CHEBI:15377"/>
        <dbReference type="ChEBI" id="CHEBI:15378"/>
        <dbReference type="ChEBI" id="CHEBI:16042"/>
        <dbReference type="ChEBI" id="CHEBI:58314"/>
        <dbReference type="ChEBI" id="CHEBI:137405"/>
        <dbReference type="EC" id="3.8.1.2"/>
    </reaction>
</comment>
<dbReference type="InterPro" id="IPR006439">
    <property type="entry name" value="HAD-SF_hydro_IA"/>
</dbReference>
<keyword evidence="2 3" id="KW-0378">Hydrolase</keyword>
<dbReference type="AlphaFoldDB" id="A0A940MPW3"/>
<sequence length="223" mass="24421">MTVAVFDAYGTLFDVSAAARVVADEPGRGALAPVWPQLAADWRAKQLEYSWLRAITGDYAPFWEVTKDGLDWAMDRARLDDPELRERLLAMYWELPAYREVPFVLARLQAAGVRCAILSNGNRDMLEGAVDSSGVGSMLEAVISVEEVGIFKPARAVYDLVGTRMGCPKGDVLFVSSNGWDVAGASAYGFRTAWVNRAGLPIDRLMAKPAYVVDDLNGIEELV</sequence>
<comment type="caution">
    <text evidence="4">The sequence shown here is derived from an EMBL/GenBank/DDBJ whole genome shotgun (WGS) entry which is preliminary data.</text>
</comment>
<name>A0A940MPW3_9RHOB</name>
<evidence type="ECO:0000313" key="4">
    <source>
        <dbReference type="EMBL" id="MBP0482566.1"/>
    </source>
</evidence>
<evidence type="ECO:0000313" key="5">
    <source>
        <dbReference type="Proteomes" id="UP000675940"/>
    </source>
</evidence>
<dbReference type="InterPro" id="IPR051540">
    <property type="entry name" value="S-2-haloacid_dehalogenase"/>
</dbReference>
<dbReference type="Gene3D" id="3.40.50.1000">
    <property type="entry name" value="HAD superfamily/HAD-like"/>
    <property type="match status" value="1"/>
</dbReference>
<dbReference type="PRINTS" id="PR00413">
    <property type="entry name" value="HADHALOGNASE"/>
</dbReference>
<dbReference type="InterPro" id="IPR036412">
    <property type="entry name" value="HAD-like_sf"/>
</dbReference>
<dbReference type="GO" id="GO:0018784">
    <property type="term" value="F:(S)-2-haloacid dehalogenase activity"/>
    <property type="evidence" value="ECO:0007669"/>
    <property type="project" value="UniProtKB-UniRule"/>
</dbReference>
<proteinExistence type="inferred from homology"/>
<dbReference type="Gene3D" id="1.10.150.240">
    <property type="entry name" value="Putative phosphatase, domain 2"/>
    <property type="match status" value="1"/>
</dbReference>
<protein>
    <recommendedName>
        <fullName evidence="3">(S)-2-haloacid dehalogenase</fullName>
        <ecNumber evidence="3">3.8.1.2</ecNumber>
    </recommendedName>
    <alternativeName>
        <fullName evidence="3">2-haloalkanoic acid dehalogenase</fullName>
    </alternativeName>
    <alternativeName>
        <fullName evidence="3">Halocarboxylic acid halidohydrolase</fullName>
    </alternativeName>
    <alternativeName>
        <fullName evidence="3">L-2-haloacid dehalogenase</fullName>
    </alternativeName>
</protein>
<dbReference type="SFLD" id="SFLDS00003">
    <property type="entry name" value="Haloacid_Dehalogenase"/>
    <property type="match status" value="1"/>
</dbReference>
<evidence type="ECO:0000256" key="2">
    <source>
        <dbReference type="ARBA" id="ARBA00022801"/>
    </source>
</evidence>
<reference evidence="4" key="1">
    <citation type="submission" date="2021-03" db="EMBL/GenBank/DDBJ databases">
        <title>Sagittula salina sp. nov. strain M10.9X isolated from the marine waste.</title>
        <authorList>
            <person name="Satari L."/>
            <person name="Molina-Menor E."/>
            <person name="Vidal-Verdu A."/>
            <person name="Pascual J."/>
            <person name="Pereto J."/>
            <person name="Porcar M."/>
        </authorList>
    </citation>
    <scope>NUCLEOTIDE SEQUENCE</scope>
    <source>
        <strain evidence="4">M10.9X</strain>
    </source>
</reference>
<dbReference type="SFLD" id="SFLDF00045">
    <property type="entry name" value="2-haloacid_dehalogenase"/>
    <property type="match status" value="1"/>
</dbReference>
<dbReference type="InterPro" id="IPR006328">
    <property type="entry name" value="2-HAD"/>
</dbReference>
<dbReference type="InterPro" id="IPR023198">
    <property type="entry name" value="PGP-like_dom2"/>
</dbReference>
<evidence type="ECO:0000256" key="1">
    <source>
        <dbReference type="ARBA" id="ARBA00008106"/>
    </source>
</evidence>
<dbReference type="PANTHER" id="PTHR43316:SF3">
    <property type="entry name" value="HALOACID DEHALOGENASE, TYPE II (AFU_ORTHOLOGUE AFUA_2G07750)-RELATED"/>
    <property type="match status" value="1"/>
</dbReference>
<dbReference type="NCBIfam" id="TIGR01493">
    <property type="entry name" value="HAD-SF-IA-v2"/>
    <property type="match status" value="1"/>
</dbReference>
<dbReference type="SFLD" id="SFLDG01129">
    <property type="entry name" value="C1.5:_HAD__Beta-PGM__Phosphata"/>
    <property type="match status" value="1"/>
</dbReference>
<dbReference type="SUPFAM" id="SSF56784">
    <property type="entry name" value="HAD-like"/>
    <property type="match status" value="1"/>
</dbReference>
<organism evidence="4 5">
    <name type="scientific">Sagittula salina</name>
    <dbReference type="NCBI Taxonomy" id="2820268"/>
    <lineage>
        <taxon>Bacteria</taxon>
        <taxon>Pseudomonadati</taxon>
        <taxon>Pseudomonadota</taxon>
        <taxon>Alphaproteobacteria</taxon>
        <taxon>Rhodobacterales</taxon>
        <taxon>Roseobacteraceae</taxon>
        <taxon>Sagittula</taxon>
    </lineage>
</organism>
<dbReference type="CDD" id="cd02588">
    <property type="entry name" value="HAD_L2-DEX"/>
    <property type="match status" value="1"/>
</dbReference>